<accession>A0A5J4YKU4</accession>
<sequence length="343" mass="37230">MLDHQRTEKVDRWRPYDLTSVLPCPAVAISRSNEAAVRTGRRGDTWCIRTPPTMAHTAKVCPFCGAFEELTPPREPANRTAPPHGPSQQGTPTDGKRMLDQALPASAACVRLEFADVSLDSGVADDPELPSNTEHRQPSANSAVLVLREFVQDADMLCLALSRIDKVLISPLVPQSLARSPNVAGKREPNSAAPHRPFGLGPPLLPVPCMLAAIRAPSGSGGTQDNQDSGTRSPLQSDSVGAKQKGHGAPFAWSQSTRYSWTHSLQSRWTLRFPSAIWRPIRRSILRITSKHVPFGMGCDTLVPYAVQILGRALNDSLSGLSGGLVPHVRPYLAQRQDLLSRT</sequence>
<feature type="region of interest" description="Disordered" evidence="1">
    <location>
        <begin position="216"/>
        <end position="250"/>
    </location>
</feature>
<gene>
    <name evidence="2" type="ORF">FVE85_3474</name>
</gene>
<proteinExistence type="predicted"/>
<feature type="region of interest" description="Disordered" evidence="1">
    <location>
        <begin position="179"/>
        <end position="199"/>
    </location>
</feature>
<evidence type="ECO:0000256" key="1">
    <source>
        <dbReference type="SAM" id="MobiDB-lite"/>
    </source>
</evidence>
<name>A0A5J4YKU4_PORPP</name>
<feature type="region of interest" description="Disordered" evidence="1">
    <location>
        <begin position="72"/>
        <end position="97"/>
    </location>
</feature>
<organism evidence="2 3">
    <name type="scientific">Porphyridium purpureum</name>
    <name type="common">Red alga</name>
    <name type="synonym">Porphyridium cruentum</name>
    <dbReference type="NCBI Taxonomy" id="35688"/>
    <lineage>
        <taxon>Eukaryota</taxon>
        <taxon>Rhodophyta</taxon>
        <taxon>Bangiophyceae</taxon>
        <taxon>Porphyridiales</taxon>
        <taxon>Porphyridiaceae</taxon>
        <taxon>Porphyridium</taxon>
    </lineage>
</organism>
<feature type="compositionally biased region" description="Polar residues" evidence="1">
    <location>
        <begin position="223"/>
        <end position="239"/>
    </location>
</feature>
<dbReference type="Proteomes" id="UP000324585">
    <property type="component" value="Unassembled WGS sequence"/>
</dbReference>
<keyword evidence="3" id="KW-1185">Reference proteome</keyword>
<comment type="caution">
    <text evidence="2">The sequence shown here is derived from an EMBL/GenBank/DDBJ whole genome shotgun (WGS) entry which is preliminary data.</text>
</comment>
<protein>
    <submittedName>
        <fullName evidence="2">Uncharacterized protein</fullName>
    </submittedName>
</protein>
<evidence type="ECO:0000313" key="2">
    <source>
        <dbReference type="EMBL" id="KAA8492036.1"/>
    </source>
</evidence>
<dbReference type="EMBL" id="VRMN01000010">
    <property type="protein sequence ID" value="KAA8492036.1"/>
    <property type="molecule type" value="Genomic_DNA"/>
</dbReference>
<evidence type="ECO:0000313" key="3">
    <source>
        <dbReference type="Proteomes" id="UP000324585"/>
    </source>
</evidence>
<reference evidence="3" key="1">
    <citation type="journal article" date="2019" name="Nat. Commun.">
        <title>Expansion of phycobilisome linker gene families in mesophilic red algae.</title>
        <authorList>
            <person name="Lee J."/>
            <person name="Kim D."/>
            <person name="Bhattacharya D."/>
            <person name="Yoon H.S."/>
        </authorList>
    </citation>
    <scope>NUCLEOTIDE SEQUENCE [LARGE SCALE GENOMIC DNA]</scope>
    <source>
        <strain evidence="3">CCMP 1328</strain>
    </source>
</reference>
<dbReference type="AlphaFoldDB" id="A0A5J4YKU4"/>